<keyword evidence="4" id="KW-1185">Reference proteome</keyword>
<proteinExistence type="predicted"/>
<evidence type="ECO:0000259" key="1">
    <source>
        <dbReference type="PROSITE" id="PS51186"/>
    </source>
</evidence>
<dbReference type="EMBL" id="BAAAPE010000016">
    <property type="protein sequence ID" value="GAA2095421.1"/>
    <property type="molecule type" value="Genomic_DNA"/>
</dbReference>
<dbReference type="PROSITE" id="PS51729">
    <property type="entry name" value="GNAT_YJDJ"/>
    <property type="match status" value="1"/>
</dbReference>
<comment type="caution">
    <text evidence="3">The sequence shown here is derived from an EMBL/GenBank/DDBJ whole genome shotgun (WGS) entry which is preliminary data.</text>
</comment>
<dbReference type="Gene3D" id="3.40.630.30">
    <property type="match status" value="1"/>
</dbReference>
<evidence type="ECO:0000313" key="4">
    <source>
        <dbReference type="Proteomes" id="UP001500016"/>
    </source>
</evidence>
<dbReference type="PROSITE" id="PS51186">
    <property type="entry name" value="GNAT"/>
    <property type="match status" value="1"/>
</dbReference>
<organism evidence="3 4">
    <name type="scientific">Streptomyces albiaxialis</name>
    <dbReference type="NCBI Taxonomy" id="329523"/>
    <lineage>
        <taxon>Bacteria</taxon>
        <taxon>Bacillati</taxon>
        <taxon>Actinomycetota</taxon>
        <taxon>Actinomycetes</taxon>
        <taxon>Kitasatosporales</taxon>
        <taxon>Streptomycetaceae</taxon>
        <taxon>Streptomyces</taxon>
    </lineage>
</organism>
<gene>
    <name evidence="3" type="ORF">GCM10009801_64190</name>
</gene>
<dbReference type="SUPFAM" id="SSF55729">
    <property type="entry name" value="Acyl-CoA N-acyltransferases (Nat)"/>
    <property type="match status" value="1"/>
</dbReference>
<evidence type="ECO:0000313" key="3">
    <source>
        <dbReference type="EMBL" id="GAA2095421.1"/>
    </source>
</evidence>
<protein>
    <submittedName>
        <fullName evidence="3">GNAT family N-acetyltransferase</fullName>
    </submittedName>
</protein>
<dbReference type="PANTHER" id="PTHR31435">
    <property type="entry name" value="PROTEIN NATD1"/>
    <property type="match status" value="1"/>
</dbReference>
<dbReference type="PANTHER" id="PTHR31435:SF10">
    <property type="entry name" value="BSR4717 PROTEIN"/>
    <property type="match status" value="1"/>
</dbReference>
<dbReference type="InterPro" id="IPR016181">
    <property type="entry name" value="Acyl_CoA_acyltransferase"/>
</dbReference>
<dbReference type="RefSeq" id="WP_344533203.1">
    <property type="nucleotide sequence ID" value="NZ_BAAAPE010000016.1"/>
</dbReference>
<dbReference type="InterPro" id="IPR031165">
    <property type="entry name" value="GNAT_YJDJ"/>
</dbReference>
<dbReference type="Pfam" id="PF14542">
    <property type="entry name" value="Acetyltransf_CG"/>
    <property type="match status" value="1"/>
</dbReference>
<dbReference type="InterPro" id="IPR000182">
    <property type="entry name" value="GNAT_dom"/>
</dbReference>
<reference evidence="3 4" key="1">
    <citation type="journal article" date="2019" name="Int. J. Syst. Evol. Microbiol.">
        <title>The Global Catalogue of Microorganisms (GCM) 10K type strain sequencing project: providing services to taxonomists for standard genome sequencing and annotation.</title>
        <authorList>
            <consortium name="The Broad Institute Genomics Platform"/>
            <consortium name="The Broad Institute Genome Sequencing Center for Infectious Disease"/>
            <person name="Wu L."/>
            <person name="Ma J."/>
        </authorList>
    </citation>
    <scope>NUCLEOTIDE SEQUENCE [LARGE SCALE GENOMIC DNA]</scope>
    <source>
        <strain evidence="3 4">JCM 15478</strain>
    </source>
</reference>
<feature type="domain" description="N-acetyltransferase" evidence="2">
    <location>
        <begin position="8"/>
        <end position="94"/>
    </location>
</feature>
<feature type="domain" description="N-acetyltransferase" evidence="1">
    <location>
        <begin position="1"/>
        <end position="99"/>
    </location>
</feature>
<name>A0ABN2WP86_9ACTN</name>
<evidence type="ECO:0000259" key="2">
    <source>
        <dbReference type="PROSITE" id="PS51729"/>
    </source>
</evidence>
<dbReference type="CDD" id="cd04301">
    <property type="entry name" value="NAT_SF"/>
    <property type="match status" value="1"/>
</dbReference>
<dbReference type="Proteomes" id="UP001500016">
    <property type="component" value="Unassembled WGS sequence"/>
</dbReference>
<dbReference type="InterPro" id="IPR045057">
    <property type="entry name" value="Gcn5-rel_NAT"/>
</dbReference>
<sequence>MADDVTVTDNPGEGQYEARIGDAVAGTAQYMRSSEVIAFTHTEVDLAYEGRGVGSALARTALDAAREEGLKVVPVCPFFASYIRKHTDYQDLVYEKDGDPA</sequence>
<accession>A0ABN2WP86</accession>